<dbReference type="SMART" id="SM00353">
    <property type="entry name" value="HLH"/>
    <property type="match status" value="1"/>
</dbReference>
<dbReference type="Pfam" id="PF00010">
    <property type="entry name" value="HLH"/>
    <property type="match status" value="1"/>
</dbReference>
<keyword evidence="9" id="KW-1185">Reference proteome</keyword>
<dbReference type="GO" id="GO:0003677">
    <property type="term" value="F:DNA binding"/>
    <property type="evidence" value="ECO:0007669"/>
    <property type="project" value="UniProtKB-KW"/>
</dbReference>
<dbReference type="EMBL" id="VEPZ02001761">
    <property type="protein sequence ID" value="KAE8657166.1"/>
    <property type="molecule type" value="Genomic_DNA"/>
</dbReference>
<evidence type="ECO:0000256" key="1">
    <source>
        <dbReference type="ARBA" id="ARBA00004123"/>
    </source>
</evidence>
<evidence type="ECO:0000313" key="8">
    <source>
        <dbReference type="EMBL" id="KAE8657166.1"/>
    </source>
</evidence>
<dbReference type="Gene3D" id="4.10.280.10">
    <property type="entry name" value="Helix-loop-helix DNA-binding domain"/>
    <property type="match status" value="1"/>
</dbReference>
<gene>
    <name evidence="8" type="ORF">F3Y22_tig00116996pilonHSYRG00100</name>
</gene>
<dbReference type="PANTHER" id="PTHR12565">
    <property type="entry name" value="STEROL REGULATORY ELEMENT-BINDING PROTEIN"/>
    <property type="match status" value="1"/>
</dbReference>
<evidence type="ECO:0000256" key="4">
    <source>
        <dbReference type="ARBA" id="ARBA00023163"/>
    </source>
</evidence>
<keyword evidence="5" id="KW-0539">Nucleus</keyword>
<sequence>MAAFSYPFLLDSFYFPTKPSSFIMDDGNRFNSDSFSQFDSPRLLFRHERSCVVSQSDNEPSVGKKLSTSGGGSAVVVGKLENGEQVIQKVRLVGNRKRRARNGTTLNSAKSKDAKGGKNKCNNSMEIEKKSPQDPPAGFIHVKARRGQATDNHSLAERVRRKKISERMKVLQCLVPGCEKVTGKTLMLDEIINYVQSLQNQVEFLSMKLASVSPMFHDFGLDLEALNVKPERVNSEVSTTALPCLQESNPTQASAFVDSTIATFAPSDDYPLLDVSPSPALLLHQGQATIVFSHPQELEDQRQKFHNSSGLNDNLCSFYEVFNAVRCPTNICKLAERMNQNKAYLFNKLSSISGNINGKDHIFLLIPSSPF</sequence>
<comment type="subcellular location">
    <subcellularLocation>
        <location evidence="1">Nucleus</location>
    </subcellularLocation>
</comment>
<keyword evidence="4" id="KW-0804">Transcription</keyword>
<name>A0A6A2X561_HIBSY</name>
<dbReference type="SUPFAM" id="SSF47459">
    <property type="entry name" value="HLH, helix-loop-helix DNA-binding domain"/>
    <property type="match status" value="1"/>
</dbReference>
<organism evidence="8 9">
    <name type="scientific">Hibiscus syriacus</name>
    <name type="common">Rose of Sharon</name>
    <dbReference type="NCBI Taxonomy" id="106335"/>
    <lineage>
        <taxon>Eukaryota</taxon>
        <taxon>Viridiplantae</taxon>
        <taxon>Streptophyta</taxon>
        <taxon>Embryophyta</taxon>
        <taxon>Tracheophyta</taxon>
        <taxon>Spermatophyta</taxon>
        <taxon>Magnoliopsida</taxon>
        <taxon>eudicotyledons</taxon>
        <taxon>Gunneridae</taxon>
        <taxon>Pentapetalae</taxon>
        <taxon>rosids</taxon>
        <taxon>malvids</taxon>
        <taxon>Malvales</taxon>
        <taxon>Malvaceae</taxon>
        <taxon>Malvoideae</taxon>
        <taxon>Hibiscus</taxon>
    </lineage>
</organism>
<keyword evidence="3" id="KW-0238">DNA-binding</keyword>
<evidence type="ECO:0000256" key="3">
    <source>
        <dbReference type="ARBA" id="ARBA00023125"/>
    </source>
</evidence>
<dbReference type="InterPro" id="IPR011598">
    <property type="entry name" value="bHLH_dom"/>
</dbReference>
<evidence type="ECO:0000256" key="6">
    <source>
        <dbReference type="SAM" id="MobiDB-lite"/>
    </source>
</evidence>
<dbReference type="PROSITE" id="PS50888">
    <property type="entry name" value="BHLH"/>
    <property type="match status" value="1"/>
</dbReference>
<reference evidence="8" key="1">
    <citation type="submission" date="2019-09" db="EMBL/GenBank/DDBJ databases">
        <title>Draft genome information of white flower Hibiscus syriacus.</title>
        <authorList>
            <person name="Kim Y.-M."/>
        </authorList>
    </citation>
    <scope>NUCLEOTIDE SEQUENCE [LARGE SCALE GENOMIC DNA]</scope>
    <source>
        <strain evidence="8">YM2019G1</strain>
    </source>
</reference>
<evidence type="ECO:0000256" key="2">
    <source>
        <dbReference type="ARBA" id="ARBA00023015"/>
    </source>
</evidence>
<keyword evidence="2" id="KW-0805">Transcription regulation</keyword>
<dbReference type="CDD" id="cd18919">
    <property type="entry name" value="bHLH_AtBPE_like"/>
    <property type="match status" value="1"/>
</dbReference>
<feature type="region of interest" description="Disordered" evidence="6">
    <location>
        <begin position="98"/>
        <end position="136"/>
    </location>
</feature>
<accession>A0A6A2X561</accession>
<dbReference type="Proteomes" id="UP000436088">
    <property type="component" value="Unassembled WGS sequence"/>
</dbReference>
<evidence type="ECO:0000259" key="7">
    <source>
        <dbReference type="PROSITE" id="PS50888"/>
    </source>
</evidence>
<evidence type="ECO:0000256" key="5">
    <source>
        <dbReference type="ARBA" id="ARBA00023242"/>
    </source>
</evidence>
<dbReference type="AlphaFoldDB" id="A0A6A2X561"/>
<dbReference type="InterPro" id="IPR036638">
    <property type="entry name" value="HLH_DNA-bd_sf"/>
</dbReference>
<feature type="domain" description="BHLH" evidence="7">
    <location>
        <begin position="148"/>
        <end position="198"/>
    </location>
</feature>
<dbReference type="InterPro" id="IPR024097">
    <property type="entry name" value="bHLH_ZIP_TF"/>
</dbReference>
<dbReference type="GO" id="GO:0003700">
    <property type="term" value="F:DNA-binding transcription factor activity"/>
    <property type="evidence" value="ECO:0007669"/>
    <property type="project" value="TreeGrafter"/>
</dbReference>
<protein>
    <submittedName>
        <fullName evidence="8">Transcription factor bHLH49</fullName>
    </submittedName>
</protein>
<dbReference type="GO" id="GO:0046983">
    <property type="term" value="F:protein dimerization activity"/>
    <property type="evidence" value="ECO:0007669"/>
    <property type="project" value="InterPro"/>
</dbReference>
<proteinExistence type="predicted"/>
<comment type="caution">
    <text evidence="8">The sequence shown here is derived from an EMBL/GenBank/DDBJ whole genome shotgun (WGS) entry which is preliminary data.</text>
</comment>
<evidence type="ECO:0000313" key="9">
    <source>
        <dbReference type="Proteomes" id="UP000436088"/>
    </source>
</evidence>
<dbReference type="FunFam" id="4.10.280.10:FF:000002">
    <property type="entry name" value="Basic helix-loop-helix transcription factor"/>
    <property type="match status" value="1"/>
</dbReference>
<dbReference type="GO" id="GO:0005634">
    <property type="term" value="C:nucleus"/>
    <property type="evidence" value="ECO:0007669"/>
    <property type="project" value="UniProtKB-SubCell"/>
</dbReference>
<dbReference type="PANTHER" id="PTHR12565:SF431">
    <property type="entry name" value="TRANSCRIPTION FACTOR BHLH137"/>
    <property type="match status" value="1"/>
</dbReference>